<evidence type="ECO:0000256" key="10">
    <source>
        <dbReference type="SAM" id="Phobius"/>
    </source>
</evidence>
<dbReference type="NCBIfam" id="TIGR03592">
    <property type="entry name" value="yidC_oxa1_cterm"/>
    <property type="match status" value="1"/>
</dbReference>
<reference evidence="12 13" key="1">
    <citation type="submission" date="2021-03" db="EMBL/GenBank/DDBJ databases">
        <title>Genomic Encyclopedia of Type Strains, Phase IV (KMG-IV): sequencing the most valuable type-strain genomes for metagenomic binning, comparative biology and taxonomic classification.</title>
        <authorList>
            <person name="Goeker M."/>
        </authorList>
    </citation>
    <scope>NUCLEOTIDE SEQUENCE [LARGE SCALE GENOMIC DNA]</scope>
    <source>
        <strain evidence="12 13">DSM 1289</strain>
    </source>
</reference>
<comment type="subcellular location">
    <subcellularLocation>
        <location evidence="1">Cell membrane</location>
        <topology evidence="1">Multi-pass membrane protein</topology>
    </subcellularLocation>
    <subcellularLocation>
        <location evidence="9">Membrane</location>
        <topology evidence="9">Multi-pass membrane protein</topology>
    </subcellularLocation>
</comment>
<dbReference type="InterPro" id="IPR047196">
    <property type="entry name" value="YidC_ALB_C"/>
</dbReference>
<keyword evidence="13" id="KW-1185">Reference proteome</keyword>
<organism evidence="12 13">
    <name type="scientific">Metaclostridioides mangenotii</name>
    <dbReference type="NCBI Taxonomy" id="1540"/>
    <lineage>
        <taxon>Bacteria</taxon>
        <taxon>Bacillati</taxon>
        <taxon>Bacillota</taxon>
        <taxon>Clostridia</taxon>
        <taxon>Peptostreptococcales</taxon>
        <taxon>Peptostreptococcaceae</taxon>
        <taxon>Metaclostridioides</taxon>
    </lineage>
</organism>
<dbReference type="InterPro" id="IPR028055">
    <property type="entry name" value="YidC/Oxa/ALB_C"/>
</dbReference>
<accession>A0ABS4EEY2</accession>
<feature type="transmembrane region" description="Helical" evidence="10">
    <location>
        <begin position="141"/>
        <end position="158"/>
    </location>
</feature>
<keyword evidence="7 10" id="KW-0472">Membrane</keyword>
<sequence>MNFIGEILGQVLRVIFEFVNHYGLSIILFTIIIKFILLPLTVKQTKSTQAMQEIQPRIKEIQEKYKNKPEKQNQEIQKLYSESKINPLAGCLPLLVQMPIIIGLFWVLKDPVKFGVFDSQSAFKIADTGFLWIKSLTTPDYIMAIFSGVSAFLMQKITTPTDQLEGSMKAMTYVMTGFSFYWGFIFPAGLTLYWTVSNLFSAAQHLLIVGPLKRRLANAKEDTINDSKPRIKKQK</sequence>
<evidence type="ECO:0000259" key="11">
    <source>
        <dbReference type="Pfam" id="PF02096"/>
    </source>
</evidence>
<dbReference type="InterPro" id="IPR001708">
    <property type="entry name" value="YidC/ALB3/OXA1/COX18"/>
</dbReference>
<evidence type="ECO:0000256" key="8">
    <source>
        <dbReference type="ARBA" id="ARBA00023186"/>
    </source>
</evidence>
<comment type="caution">
    <text evidence="12">The sequence shown here is derived from an EMBL/GenBank/DDBJ whole genome shotgun (WGS) entry which is preliminary data.</text>
</comment>
<keyword evidence="5" id="KW-0653">Protein transport</keyword>
<keyword evidence="6 10" id="KW-1133">Transmembrane helix</keyword>
<dbReference type="Pfam" id="PF02096">
    <property type="entry name" value="60KD_IMP"/>
    <property type="match status" value="1"/>
</dbReference>
<feature type="transmembrane region" description="Helical" evidence="10">
    <location>
        <begin position="22"/>
        <end position="42"/>
    </location>
</feature>
<evidence type="ECO:0000313" key="13">
    <source>
        <dbReference type="Proteomes" id="UP000767291"/>
    </source>
</evidence>
<name>A0ABS4EEY2_9FIRM</name>
<evidence type="ECO:0000256" key="6">
    <source>
        <dbReference type="ARBA" id="ARBA00022989"/>
    </source>
</evidence>
<feature type="transmembrane region" description="Helical" evidence="10">
    <location>
        <begin position="88"/>
        <end position="108"/>
    </location>
</feature>
<dbReference type="CDD" id="cd20070">
    <property type="entry name" value="5TM_YidC_Alb3"/>
    <property type="match status" value="1"/>
</dbReference>
<proteinExistence type="inferred from homology"/>
<evidence type="ECO:0000256" key="9">
    <source>
        <dbReference type="RuleBase" id="RU003945"/>
    </source>
</evidence>
<evidence type="ECO:0000256" key="2">
    <source>
        <dbReference type="ARBA" id="ARBA00022448"/>
    </source>
</evidence>
<evidence type="ECO:0000256" key="4">
    <source>
        <dbReference type="ARBA" id="ARBA00022692"/>
    </source>
</evidence>
<dbReference type="Proteomes" id="UP000767291">
    <property type="component" value="Unassembled WGS sequence"/>
</dbReference>
<evidence type="ECO:0000256" key="3">
    <source>
        <dbReference type="ARBA" id="ARBA00022475"/>
    </source>
</evidence>
<dbReference type="PANTHER" id="PTHR12428">
    <property type="entry name" value="OXA1"/>
    <property type="match status" value="1"/>
</dbReference>
<keyword evidence="4 9" id="KW-0812">Transmembrane</keyword>
<evidence type="ECO:0000256" key="7">
    <source>
        <dbReference type="ARBA" id="ARBA00023136"/>
    </source>
</evidence>
<dbReference type="PANTHER" id="PTHR12428:SF65">
    <property type="entry name" value="CYTOCHROME C OXIDASE ASSEMBLY PROTEIN COX18, MITOCHONDRIAL"/>
    <property type="match status" value="1"/>
</dbReference>
<comment type="similarity">
    <text evidence="9">Belongs to the OXA1/ALB3/YidC family.</text>
</comment>
<dbReference type="RefSeq" id="WP_209457783.1">
    <property type="nucleotide sequence ID" value="NZ_BAAACS010000006.1"/>
</dbReference>
<evidence type="ECO:0000256" key="5">
    <source>
        <dbReference type="ARBA" id="ARBA00022927"/>
    </source>
</evidence>
<keyword evidence="8" id="KW-0143">Chaperone</keyword>
<feature type="domain" description="Membrane insertase YidC/Oxa/ALB C-terminal" evidence="11">
    <location>
        <begin position="22"/>
        <end position="208"/>
    </location>
</feature>
<protein>
    <submittedName>
        <fullName evidence="12">YidC/Oxa1 family membrane protein insertase</fullName>
    </submittedName>
</protein>
<gene>
    <name evidence="12" type="ORF">J2Z43_002956</name>
</gene>
<keyword evidence="2" id="KW-0813">Transport</keyword>
<dbReference type="EMBL" id="JAGGJX010000009">
    <property type="protein sequence ID" value="MBP1856503.1"/>
    <property type="molecule type" value="Genomic_DNA"/>
</dbReference>
<keyword evidence="3" id="KW-1003">Cell membrane</keyword>
<evidence type="ECO:0000256" key="1">
    <source>
        <dbReference type="ARBA" id="ARBA00004651"/>
    </source>
</evidence>
<feature type="transmembrane region" description="Helical" evidence="10">
    <location>
        <begin position="170"/>
        <end position="186"/>
    </location>
</feature>
<evidence type="ECO:0000313" key="12">
    <source>
        <dbReference type="EMBL" id="MBP1856503.1"/>
    </source>
</evidence>